<keyword evidence="2" id="KW-1185">Reference proteome</keyword>
<protein>
    <submittedName>
        <fullName evidence="1">Uncharacterized protein</fullName>
    </submittedName>
</protein>
<evidence type="ECO:0000313" key="2">
    <source>
        <dbReference type="Proteomes" id="UP000834106"/>
    </source>
</evidence>
<gene>
    <name evidence="1" type="ORF">FPE_LOCUS30176</name>
</gene>
<accession>A0AAD2A795</accession>
<reference evidence="1" key="1">
    <citation type="submission" date="2023-05" db="EMBL/GenBank/DDBJ databases">
        <authorList>
            <person name="Huff M."/>
        </authorList>
    </citation>
    <scope>NUCLEOTIDE SEQUENCE</scope>
</reference>
<evidence type="ECO:0000313" key="1">
    <source>
        <dbReference type="EMBL" id="CAI9782746.1"/>
    </source>
</evidence>
<dbReference type="EMBL" id="OU503054">
    <property type="protein sequence ID" value="CAI9782746.1"/>
    <property type="molecule type" value="Genomic_DNA"/>
</dbReference>
<dbReference type="Proteomes" id="UP000834106">
    <property type="component" value="Chromosome 19"/>
</dbReference>
<proteinExistence type="predicted"/>
<sequence>MKLTQSVNSDFIQKQIQSLDQSILVSDDMIVQSYQSSDACFSIDISKWIQIDDNQARSEEKNHDQRQFLDSKETIQELEVAKRPSFDIGKTSQKEEQSATVSTGISSVVWTEIDNKKHKWNAADDMTQFKDQTTNVETVRLKSSFWSKIFICF</sequence>
<name>A0AAD2A795_9LAMI</name>
<dbReference type="AlphaFoldDB" id="A0AAD2A795"/>
<organism evidence="1 2">
    <name type="scientific">Fraxinus pennsylvanica</name>
    <dbReference type="NCBI Taxonomy" id="56036"/>
    <lineage>
        <taxon>Eukaryota</taxon>
        <taxon>Viridiplantae</taxon>
        <taxon>Streptophyta</taxon>
        <taxon>Embryophyta</taxon>
        <taxon>Tracheophyta</taxon>
        <taxon>Spermatophyta</taxon>
        <taxon>Magnoliopsida</taxon>
        <taxon>eudicotyledons</taxon>
        <taxon>Gunneridae</taxon>
        <taxon>Pentapetalae</taxon>
        <taxon>asterids</taxon>
        <taxon>lamiids</taxon>
        <taxon>Lamiales</taxon>
        <taxon>Oleaceae</taxon>
        <taxon>Oleeae</taxon>
        <taxon>Fraxinus</taxon>
    </lineage>
</organism>